<keyword evidence="3 5" id="KW-1133">Transmembrane helix</keyword>
<dbReference type="Proteomes" id="UP000243342">
    <property type="component" value="Unassembled WGS sequence"/>
</dbReference>
<dbReference type="InterPro" id="IPR019109">
    <property type="entry name" value="MamF_MmsF"/>
</dbReference>
<gene>
    <name evidence="6" type="ORF">BIV57_15935</name>
</gene>
<name>A0A1J7C4K3_9ACTN</name>
<keyword evidence="4 5" id="KW-0472">Membrane</keyword>
<organism evidence="6 7">
    <name type="scientific">Mangrovactinospora gilvigrisea</name>
    <dbReference type="NCBI Taxonomy" id="1428644"/>
    <lineage>
        <taxon>Bacteria</taxon>
        <taxon>Bacillati</taxon>
        <taxon>Actinomycetota</taxon>
        <taxon>Actinomycetes</taxon>
        <taxon>Kitasatosporales</taxon>
        <taxon>Streptomycetaceae</taxon>
        <taxon>Mangrovactinospora</taxon>
    </lineage>
</organism>
<evidence type="ECO:0000256" key="3">
    <source>
        <dbReference type="ARBA" id="ARBA00022989"/>
    </source>
</evidence>
<evidence type="ECO:0000256" key="2">
    <source>
        <dbReference type="ARBA" id="ARBA00022692"/>
    </source>
</evidence>
<dbReference type="Pfam" id="PF09685">
    <property type="entry name" value="MamF_MmsF"/>
    <property type="match status" value="1"/>
</dbReference>
<comment type="caution">
    <text evidence="6">The sequence shown here is derived from an EMBL/GenBank/DDBJ whole genome shotgun (WGS) entry which is preliminary data.</text>
</comment>
<comment type="subcellular location">
    <subcellularLocation>
        <location evidence="1">Membrane</location>
        <topology evidence="1">Multi-pass membrane protein</topology>
    </subcellularLocation>
</comment>
<evidence type="ECO:0000313" key="7">
    <source>
        <dbReference type="Proteomes" id="UP000243342"/>
    </source>
</evidence>
<evidence type="ECO:0000256" key="5">
    <source>
        <dbReference type="SAM" id="Phobius"/>
    </source>
</evidence>
<sequence length="141" mass="14442">MFSMSSYAHVVPLLTAAGVALVALVTGGLGAVLAPVVLVPPLVARAGERDEADGGFADRHAGAAFAFQAERLVVGLALGVLVLRGVEGDFGDAFRSWGVPAAGAALAADAVFGVWAVLRQARRAASGREARYPMLVLSRPF</sequence>
<evidence type="ECO:0000256" key="1">
    <source>
        <dbReference type="ARBA" id="ARBA00004141"/>
    </source>
</evidence>
<keyword evidence="2 5" id="KW-0812">Transmembrane</keyword>
<accession>A0A1J7C4K3</accession>
<evidence type="ECO:0000313" key="6">
    <source>
        <dbReference type="EMBL" id="OIV36492.1"/>
    </source>
</evidence>
<dbReference type="EMBL" id="MLCF01000090">
    <property type="protein sequence ID" value="OIV36492.1"/>
    <property type="molecule type" value="Genomic_DNA"/>
</dbReference>
<keyword evidence="7" id="KW-1185">Reference proteome</keyword>
<feature type="transmembrane region" description="Helical" evidence="5">
    <location>
        <begin position="97"/>
        <end position="118"/>
    </location>
</feature>
<proteinExistence type="predicted"/>
<dbReference type="AlphaFoldDB" id="A0A1J7C4K3"/>
<protein>
    <submittedName>
        <fullName evidence="6">Uncharacterized protein</fullName>
    </submittedName>
</protein>
<dbReference type="STRING" id="1428644.BIV57_15935"/>
<evidence type="ECO:0000256" key="4">
    <source>
        <dbReference type="ARBA" id="ARBA00023136"/>
    </source>
</evidence>
<reference evidence="6 7" key="1">
    <citation type="submission" date="2016-10" db="EMBL/GenBank/DDBJ databases">
        <title>Genome sequence of Streptomyces gilvigriseus MUSC 26.</title>
        <authorList>
            <person name="Lee L.-H."/>
            <person name="Ser H.-L."/>
        </authorList>
    </citation>
    <scope>NUCLEOTIDE SEQUENCE [LARGE SCALE GENOMIC DNA]</scope>
    <source>
        <strain evidence="6 7">MUSC 26</strain>
    </source>
</reference>